<evidence type="ECO:0000313" key="2">
    <source>
        <dbReference type="Proteomes" id="UP001341840"/>
    </source>
</evidence>
<dbReference type="PANTHER" id="PTHR37379">
    <property type="entry name" value="OS01G0220500 PROTEIN"/>
    <property type="match status" value="1"/>
</dbReference>
<dbReference type="Proteomes" id="UP001341840">
    <property type="component" value="Unassembled WGS sequence"/>
</dbReference>
<organism evidence="1 2">
    <name type="scientific">Stylosanthes scabra</name>
    <dbReference type="NCBI Taxonomy" id="79078"/>
    <lineage>
        <taxon>Eukaryota</taxon>
        <taxon>Viridiplantae</taxon>
        <taxon>Streptophyta</taxon>
        <taxon>Embryophyta</taxon>
        <taxon>Tracheophyta</taxon>
        <taxon>Spermatophyta</taxon>
        <taxon>Magnoliopsida</taxon>
        <taxon>eudicotyledons</taxon>
        <taxon>Gunneridae</taxon>
        <taxon>Pentapetalae</taxon>
        <taxon>rosids</taxon>
        <taxon>fabids</taxon>
        <taxon>Fabales</taxon>
        <taxon>Fabaceae</taxon>
        <taxon>Papilionoideae</taxon>
        <taxon>50 kb inversion clade</taxon>
        <taxon>dalbergioids sensu lato</taxon>
        <taxon>Dalbergieae</taxon>
        <taxon>Pterocarpus clade</taxon>
        <taxon>Stylosanthes</taxon>
    </lineage>
</organism>
<evidence type="ECO:0000313" key="1">
    <source>
        <dbReference type="EMBL" id="MED6194304.1"/>
    </source>
</evidence>
<protein>
    <submittedName>
        <fullName evidence="1">Uncharacterized protein</fullName>
    </submittedName>
</protein>
<sequence>MGSTKSEPYFVFMSYDPEYERLRADRSKRGAHELDLYISRKHDEVLANTLEPGTYNKTSSLVIVDGFAVEITEEQGVGKEEGRSIIHYDTCAPIIDEICTNGEKEQQRRRPIFSGDQLDIEAYASLYFGRTKIMWPLFIAVYC</sequence>
<accession>A0ABU6XAP9</accession>
<dbReference type="EMBL" id="JASCZI010211553">
    <property type="protein sequence ID" value="MED6194304.1"/>
    <property type="molecule type" value="Genomic_DNA"/>
</dbReference>
<comment type="caution">
    <text evidence="1">The sequence shown here is derived from an EMBL/GenBank/DDBJ whole genome shotgun (WGS) entry which is preliminary data.</text>
</comment>
<dbReference type="PANTHER" id="PTHR37379:SF1">
    <property type="entry name" value="OS01G0220500 PROTEIN"/>
    <property type="match status" value="1"/>
</dbReference>
<name>A0ABU6XAP9_9FABA</name>
<proteinExistence type="predicted"/>
<reference evidence="1 2" key="1">
    <citation type="journal article" date="2023" name="Plants (Basel)">
        <title>Bridging the Gap: Combining Genomics and Transcriptomics Approaches to Understand Stylosanthes scabra, an Orphan Legume from the Brazilian Caatinga.</title>
        <authorList>
            <person name="Ferreira-Neto J.R.C."/>
            <person name="da Silva M.D."/>
            <person name="Binneck E."/>
            <person name="de Melo N.F."/>
            <person name="da Silva R.H."/>
            <person name="de Melo A.L.T.M."/>
            <person name="Pandolfi V."/>
            <person name="Bustamante F.O."/>
            <person name="Brasileiro-Vidal A.C."/>
            <person name="Benko-Iseppon A.M."/>
        </authorList>
    </citation>
    <scope>NUCLEOTIDE SEQUENCE [LARGE SCALE GENOMIC DNA]</scope>
    <source>
        <tissue evidence="1">Leaves</tissue>
    </source>
</reference>
<keyword evidence="2" id="KW-1185">Reference proteome</keyword>
<gene>
    <name evidence="1" type="ORF">PIB30_027282</name>
</gene>